<dbReference type="AlphaFoldDB" id="A0A8C9ZEH9"/>
<feature type="chain" id="PRO_5034512721" description="DnaJ homolog subfamily B member 11" evidence="8">
    <location>
        <begin position="25"/>
        <end position="364"/>
    </location>
</feature>
<dbReference type="GO" id="GO:0006457">
    <property type="term" value="P:protein folding"/>
    <property type="evidence" value="ECO:0007669"/>
    <property type="project" value="InterPro"/>
</dbReference>
<protein>
    <recommendedName>
        <fullName evidence="3">DnaJ homolog subfamily B member 11</fullName>
    </recommendedName>
    <alternativeName>
        <fullName evidence="5">ER-associated DNAJ</fullName>
    </alternativeName>
    <alternativeName>
        <fullName evidence="6">ER-associated Hsp40 co-chaperone</fullName>
    </alternativeName>
    <alternativeName>
        <fullName evidence="4">Endoplasmic reticulum DNA J domain-containing protein 3</fullName>
    </alternativeName>
</protein>
<evidence type="ECO:0000256" key="5">
    <source>
        <dbReference type="ARBA" id="ARBA00041948"/>
    </source>
</evidence>
<dbReference type="GO" id="GO:0005783">
    <property type="term" value="C:endoplasmic reticulum"/>
    <property type="evidence" value="ECO:0007669"/>
    <property type="project" value="TreeGrafter"/>
</dbReference>
<dbReference type="Ensembl" id="ENSSLUT00000040297.1">
    <property type="protein sequence ID" value="ENSSLUP00000039043.1"/>
    <property type="gene ID" value="ENSSLUG00000017381.1"/>
</dbReference>
<sequence length="364" mass="41411">MATKGMNLCNVCCLLLYVITAVLAGRDFYQILGVSKSASIRDIKKAYRKLALQLHPDRNPDDPKAQDKFADLGAAYEVLSDEEKRKQYDTYGEDGLKEGHHGSHNDIFSSFFGDFGFMFGGNRQQQDRNIPRGNDITLDLEVTLEEVYSGNFVEVVRVKPVAKEAPGKRKCNCRQEMRTTQLGPGRFQMTQEMVCDECPNVKLVNEERTLEVEIEQGVRDEMEYPFIGEGEPHIDGEPGDLRFRIKVLKHPLFERRGDDLYTNVTISLVEALIGFEMDIVHLDGHKVHIVRDKITKPGARMWKKGEGLPNFDNINIRGSLIITFDVEFPQTQLDEPQKEVFLMLLVVATACEKKLQSLLGQKER</sequence>
<dbReference type="InterPro" id="IPR018253">
    <property type="entry name" value="DnaJ_domain_CS"/>
</dbReference>
<dbReference type="GO" id="GO:0051082">
    <property type="term" value="F:unfolded protein binding"/>
    <property type="evidence" value="ECO:0007669"/>
    <property type="project" value="InterPro"/>
</dbReference>
<name>A0A8C9ZEH9_SANLU</name>
<evidence type="ECO:0000256" key="7">
    <source>
        <dbReference type="ARBA" id="ARBA00046194"/>
    </source>
</evidence>
<evidence type="ECO:0000259" key="9">
    <source>
        <dbReference type="PROSITE" id="PS50076"/>
    </source>
</evidence>
<dbReference type="SUPFAM" id="SSF49493">
    <property type="entry name" value="HSP40/DnaJ peptide-binding domain"/>
    <property type="match status" value="2"/>
</dbReference>
<reference evidence="10" key="2">
    <citation type="submission" date="2025-09" db="UniProtKB">
        <authorList>
            <consortium name="Ensembl"/>
        </authorList>
    </citation>
    <scope>IDENTIFICATION</scope>
</reference>
<dbReference type="Gene3D" id="2.60.260.20">
    <property type="entry name" value="Urease metallochaperone UreE, N-terminal domain"/>
    <property type="match status" value="2"/>
</dbReference>
<evidence type="ECO:0000313" key="11">
    <source>
        <dbReference type="Proteomes" id="UP000694568"/>
    </source>
</evidence>
<dbReference type="InterPro" id="IPR002939">
    <property type="entry name" value="DnaJ_C"/>
</dbReference>
<dbReference type="InterPro" id="IPR001623">
    <property type="entry name" value="DnaJ_domain"/>
</dbReference>
<keyword evidence="11" id="KW-1185">Reference proteome</keyword>
<evidence type="ECO:0000256" key="6">
    <source>
        <dbReference type="ARBA" id="ARBA00042329"/>
    </source>
</evidence>
<dbReference type="PRINTS" id="PR00625">
    <property type="entry name" value="JDOMAIN"/>
</dbReference>
<dbReference type="FunFam" id="2.60.260.20:FF:000013">
    <property type="entry name" value="DnaJ subfamily B member 11"/>
    <property type="match status" value="1"/>
</dbReference>
<keyword evidence="2" id="KW-0325">Glycoprotein</keyword>
<evidence type="ECO:0000256" key="2">
    <source>
        <dbReference type="ARBA" id="ARBA00023180"/>
    </source>
</evidence>
<feature type="signal peptide" evidence="8">
    <location>
        <begin position="1"/>
        <end position="24"/>
    </location>
</feature>
<reference evidence="10" key="1">
    <citation type="submission" date="2025-08" db="UniProtKB">
        <authorList>
            <consortium name="Ensembl"/>
        </authorList>
    </citation>
    <scope>IDENTIFICATION</scope>
</reference>
<evidence type="ECO:0000256" key="1">
    <source>
        <dbReference type="ARBA" id="ARBA00022729"/>
    </source>
</evidence>
<dbReference type="Pfam" id="PF01556">
    <property type="entry name" value="DnaJ_C"/>
    <property type="match status" value="1"/>
</dbReference>
<dbReference type="InterPro" id="IPR051736">
    <property type="entry name" value="DnaJ-B11-like"/>
</dbReference>
<dbReference type="CDD" id="cd06257">
    <property type="entry name" value="DnaJ"/>
    <property type="match status" value="1"/>
</dbReference>
<evidence type="ECO:0000313" key="10">
    <source>
        <dbReference type="Ensembl" id="ENSSLUP00000039043.1"/>
    </source>
</evidence>
<dbReference type="GO" id="GO:0051787">
    <property type="term" value="F:misfolded protein binding"/>
    <property type="evidence" value="ECO:0007669"/>
    <property type="project" value="TreeGrafter"/>
</dbReference>
<evidence type="ECO:0000256" key="4">
    <source>
        <dbReference type="ARBA" id="ARBA00041532"/>
    </source>
</evidence>
<proteinExistence type="predicted"/>
<dbReference type="PROSITE" id="PS00636">
    <property type="entry name" value="DNAJ_1"/>
    <property type="match status" value="1"/>
</dbReference>
<dbReference type="InterPro" id="IPR008971">
    <property type="entry name" value="HSP40/DnaJ_pept-bd"/>
</dbReference>
<dbReference type="PANTHER" id="PTHR44298:SF1">
    <property type="entry name" value="DNAJ HOMOLOG SUBFAMILY B MEMBER 11"/>
    <property type="match status" value="1"/>
</dbReference>
<dbReference type="Pfam" id="PF00226">
    <property type="entry name" value="DnaJ"/>
    <property type="match status" value="1"/>
</dbReference>
<dbReference type="SMART" id="SM00271">
    <property type="entry name" value="DnaJ"/>
    <property type="match status" value="1"/>
</dbReference>
<evidence type="ECO:0000256" key="3">
    <source>
        <dbReference type="ARBA" id="ARBA00039611"/>
    </source>
</evidence>
<evidence type="ECO:0000256" key="8">
    <source>
        <dbReference type="SAM" id="SignalP"/>
    </source>
</evidence>
<comment type="function">
    <text evidence="7">As a co-chaperone for HSPA5 it is required for proper folding, trafficking or degradation of proteins. Binds directly to both unfolded proteins that are substrates for ERAD and nascent unfolded peptide chains, but dissociates from the HSPA5-unfolded protein complex before folding is completed. May help recruiting HSPA5 and other chaperones to the substrate. Stimulates HSPA5 ATPase activity. It is necessary for maturation and correct trafficking of PKD1.</text>
</comment>
<dbReference type="GeneTree" id="ENSGT00940000155792"/>
<dbReference type="SUPFAM" id="SSF46565">
    <property type="entry name" value="Chaperone J-domain"/>
    <property type="match status" value="1"/>
</dbReference>
<dbReference type="PANTHER" id="PTHR44298">
    <property type="entry name" value="DNAJ HOMOLOG SUBFAMILY B MEMBER 11"/>
    <property type="match status" value="1"/>
</dbReference>
<feature type="domain" description="J" evidence="9">
    <location>
        <begin position="27"/>
        <end position="92"/>
    </location>
</feature>
<dbReference type="Gene3D" id="1.10.287.110">
    <property type="entry name" value="DnaJ domain"/>
    <property type="match status" value="1"/>
</dbReference>
<dbReference type="InterPro" id="IPR036869">
    <property type="entry name" value="J_dom_sf"/>
</dbReference>
<dbReference type="Proteomes" id="UP000694568">
    <property type="component" value="Unplaced"/>
</dbReference>
<dbReference type="CDD" id="cd10747">
    <property type="entry name" value="DnaJ_C"/>
    <property type="match status" value="1"/>
</dbReference>
<gene>
    <name evidence="10" type="primary">dnajb11</name>
</gene>
<keyword evidence="1 8" id="KW-0732">Signal</keyword>
<organism evidence="10 11">
    <name type="scientific">Sander lucioperca</name>
    <name type="common">Pike-perch</name>
    <name type="synonym">Perca lucioperca</name>
    <dbReference type="NCBI Taxonomy" id="283035"/>
    <lineage>
        <taxon>Eukaryota</taxon>
        <taxon>Metazoa</taxon>
        <taxon>Chordata</taxon>
        <taxon>Craniata</taxon>
        <taxon>Vertebrata</taxon>
        <taxon>Euteleostomi</taxon>
        <taxon>Actinopterygii</taxon>
        <taxon>Neopterygii</taxon>
        <taxon>Teleostei</taxon>
        <taxon>Neoteleostei</taxon>
        <taxon>Acanthomorphata</taxon>
        <taxon>Eupercaria</taxon>
        <taxon>Perciformes</taxon>
        <taxon>Percoidei</taxon>
        <taxon>Percidae</taxon>
        <taxon>Luciopercinae</taxon>
        <taxon>Sander</taxon>
    </lineage>
</organism>
<dbReference type="FunFam" id="1.10.287.110:FF:000040">
    <property type="entry name" value="dnaJ homolog subfamily B member 11"/>
    <property type="match status" value="1"/>
</dbReference>
<accession>A0A8C9ZEH9</accession>
<dbReference type="PROSITE" id="PS50076">
    <property type="entry name" value="DNAJ_2"/>
    <property type="match status" value="1"/>
</dbReference>